<dbReference type="Pfam" id="PF01612">
    <property type="entry name" value="DNA_pol_A_exo1"/>
    <property type="match status" value="1"/>
</dbReference>
<name>A0ABN9WB06_9DINO</name>
<evidence type="ECO:0000259" key="2">
    <source>
        <dbReference type="SMART" id="SM00474"/>
    </source>
</evidence>
<dbReference type="EMBL" id="CAUYUJ010018415">
    <property type="protein sequence ID" value="CAK0883433.1"/>
    <property type="molecule type" value="Genomic_DNA"/>
</dbReference>
<dbReference type="InterPro" id="IPR012337">
    <property type="entry name" value="RNaseH-like_sf"/>
</dbReference>
<feature type="compositionally biased region" description="Basic residues" evidence="1">
    <location>
        <begin position="399"/>
        <end position="408"/>
    </location>
</feature>
<accession>A0ABN9WB06</accession>
<reference evidence="3" key="1">
    <citation type="submission" date="2023-10" db="EMBL/GenBank/DDBJ databases">
        <authorList>
            <person name="Chen Y."/>
            <person name="Shah S."/>
            <person name="Dougan E. K."/>
            <person name="Thang M."/>
            <person name="Chan C."/>
        </authorList>
    </citation>
    <scope>NUCLEOTIDE SEQUENCE [LARGE SCALE GENOMIC DNA]</scope>
</reference>
<dbReference type="InterPro" id="IPR002562">
    <property type="entry name" value="3'-5'_exonuclease_dom"/>
</dbReference>
<organism evidence="3 4">
    <name type="scientific">Prorocentrum cordatum</name>
    <dbReference type="NCBI Taxonomy" id="2364126"/>
    <lineage>
        <taxon>Eukaryota</taxon>
        <taxon>Sar</taxon>
        <taxon>Alveolata</taxon>
        <taxon>Dinophyceae</taxon>
        <taxon>Prorocentrales</taxon>
        <taxon>Prorocentraceae</taxon>
        <taxon>Prorocentrum</taxon>
    </lineage>
</organism>
<keyword evidence="4" id="KW-1185">Reference proteome</keyword>
<dbReference type="InterPro" id="IPR052144">
    <property type="entry name" value="piRNA_biogenesis_EXD1"/>
</dbReference>
<dbReference type="Proteomes" id="UP001189429">
    <property type="component" value="Unassembled WGS sequence"/>
</dbReference>
<dbReference type="SMART" id="SM00474">
    <property type="entry name" value="35EXOc"/>
    <property type="match status" value="1"/>
</dbReference>
<sequence length="408" mass="45255">MFLSAARRAARRPIHLITTADQCRSLVERVLSSGQTCVGVDCEGTQIGRFGKLSLLQLATDDDVFLVDVAVGGAGIVEPLSSLLGSRDVVKVFHDCREDASLLLERHGMPLVGVFDTQVGHQLWLERLGLEAYQASAAEVLRTFQLGLYRAHRWSELEKKPVRPQLWGERPLDPAAVRYAVEGVAHLLPLRRAICRELGDPDGDLVLRRSMRYTDYARLNLAELPNEDISWLRPGAPIKGMLATRRADAAYFKVNCSPLTGAVVDRADLQDFADLQAGDVASCIIKSVSECRQFAHLRREGHGELVFDRRHREMRRLPGTAALDEAKPSRESSLYGFGAGDASGRPAVEAEPGSFREPRPEIFYKSGKRNVPKTRDTGIKPPRRWLPHPGRQHFAGLPRARRRGPAGP</sequence>
<dbReference type="SUPFAM" id="SSF53098">
    <property type="entry name" value="Ribonuclease H-like"/>
    <property type="match status" value="1"/>
</dbReference>
<dbReference type="Gene3D" id="3.30.420.10">
    <property type="entry name" value="Ribonuclease H-like superfamily/Ribonuclease H"/>
    <property type="match status" value="1"/>
</dbReference>
<gene>
    <name evidence="3" type="ORF">PCOR1329_LOCUS65651</name>
</gene>
<dbReference type="PANTHER" id="PTHR46628:SF1">
    <property type="entry name" value="PIRNA BIOGENESIS PROTEIN EXD1"/>
    <property type="match status" value="1"/>
</dbReference>
<evidence type="ECO:0000313" key="3">
    <source>
        <dbReference type="EMBL" id="CAK0883433.1"/>
    </source>
</evidence>
<dbReference type="PANTHER" id="PTHR46628">
    <property type="entry name" value="PIRNA BIOGENESIS PROTEIN EXD1"/>
    <property type="match status" value="1"/>
</dbReference>
<evidence type="ECO:0000313" key="4">
    <source>
        <dbReference type="Proteomes" id="UP001189429"/>
    </source>
</evidence>
<feature type="region of interest" description="Disordered" evidence="1">
    <location>
        <begin position="336"/>
        <end position="408"/>
    </location>
</feature>
<proteinExistence type="predicted"/>
<feature type="domain" description="3'-5' exonuclease" evidence="2">
    <location>
        <begin position="14"/>
        <end position="199"/>
    </location>
</feature>
<comment type="caution">
    <text evidence="3">The sequence shown here is derived from an EMBL/GenBank/DDBJ whole genome shotgun (WGS) entry which is preliminary data.</text>
</comment>
<protein>
    <recommendedName>
        <fullName evidence="2">3'-5' exonuclease domain-containing protein</fullName>
    </recommendedName>
</protein>
<dbReference type="InterPro" id="IPR036397">
    <property type="entry name" value="RNaseH_sf"/>
</dbReference>
<evidence type="ECO:0000256" key="1">
    <source>
        <dbReference type="SAM" id="MobiDB-lite"/>
    </source>
</evidence>